<feature type="transmembrane region" description="Helical" evidence="14">
    <location>
        <begin position="186"/>
        <end position="206"/>
    </location>
</feature>
<dbReference type="EC" id="2.5.1.141" evidence="3 14"/>
<organism evidence="15 16">
    <name type="scientific">Xanthobacter tagetidis</name>
    <dbReference type="NCBI Taxonomy" id="60216"/>
    <lineage>
        <taxon>Bacteria</taxon>
        <taxon>Pseudomonadati</taxon>
        <taxon>Pseudomonadota</taxon>
        <taxon>Alphaproteobacteria</taxon>
        <taxon>Hyphomicrobiales</taxon>
        <taxon>Xanthobacteraceae</taxon>
        <taxon>Xanthobacter</taxon>
    </lineage>
</organism>
<keyword evidence="8 14" id="KW-0350">Heme biosynthesis</keyword>
<evidence type="ECO:0000256" key="7">
    <source>
        <dbReference type="ARBA" id="ARBA00022989"/>
    </source>
</evidence>
<comment type="pathway">
    <text evidence="2 14">Porphyrin-containing compound metabolism; heme O biosynthesis; heme O from protoheme: step 1/1.</text>
</comment>
<dbReference type="EMBL" id="RCTF01000002">
    <property type="protein sequence ID" value="RLP81204.1"/>
    <property type="molecule type" value="Genomic_DNA"/>
</dbReference>
<feature type="transmembrane region" description="Helical" evidence="14">
    <location>
        <begin position="158"/>
        <end position="180"/>
    </location>
</feature>
<accession>A0A3L7AMB6</accession>
<dbReference type="InterPro" id="IPR000537">
    <property type="entry name" value="UbiA_prenyltransferase"/>
</dbReference>
<feature type="transmembrane region" description="Helical" evidence="14">
    <location>
        <begin position="61"/>
        <end position="83"/>
    </location>
</feature>
<evidence type="ECO:0000256" key="11">
    <source>
        <dbReference type="ARBA" id="ARBA00040810"/>
    </source>
</evidence>
<dbReference type="NCBIfam" id="NF003349">
    <property type="entry name" value="PRK04375.1-2"/>
    <property type="match status" value="1"/>
</dbReference>
<dbReference type="OrthoDB" id="9814417at2"/>
<evidence type="ECO:0000256" key="9">
    <source>
        <dbReference type="ARBA" id="ARBA00023136"/>
    </source>
</evidence>
<dbReference type="RefSeq" id="WP_121622056.1">
    <property type="nucleotide sequence ID" value="NZ_JACIIW010000003.1"/>
</dbReference>
<dbReference type="InterPro" id="IPR030470">
    <property type="entry name" value="UbiA_prenylTrfase_CS"/>
</dbReference>
<evidence type="ECO:0000256" key="10">
    <source>
        <dbReference type="ARBA" id="ARBA00030253"/>
    </source>
</evidence>
<evidence type="ECO:0000256" key="4">
    <source>
        <dbReference type="ARBA" id="ARBA00022475"/>
    </source>
</evidence>
<evidence type="ECO:0000256" key="12">
    <source>
        <dbReference type="ARBA" id="ARBA00042475"/>
    </source>
</evidence>
<evidence type="ECO:0000256" key="6">
    <source>
        <dbReference type="ARBA" id="ARBA00022692"/>
    </source>
</evidence>
<keyword evidence="9 14" id="KW-0472">Membrane</keyword>
<feature type="transmembrane region" description="Helical" evidence="14">
    <location>
        <begin position="104"/>
        <end position="128"/>
    </location>
</feature>
<sequence length="324" mass="34144">MSDVSVSLSKTDAAGRAPQAAEGLAGPADFIELLKPRVMSLVIFTALVGLVRAPGDMHPVLAFTALLCIAVGAGASGALNMWWDRDIDAIMTRTARRPIPTGRVSAEETLAFGLTLAAFSVVVLGLLVNELAGALLAFTIFFYVVIYSMWLKRSTPQNIVIGGAAGAFPPLVAWAAATGTVSLEPVLLFSIIFFWTPPHFWALALYRADDYARAGVPMLPVTAGPDETRRQILLYTLFLVPLAISPAVLGLAGIVYGVVATACGAVLLHLAVRVYRRREGAAAVSAAKAMFGFSILYLFLLFATLLGEALVTRVLPAVTGLGAA</sequence>
<name>A0A3L7AMB6_9HYPH</name>
<keyword evidence="7 14" id="KW-1133">Transmembrane helix</keyword>
<dbReference type="PANTHER" id="PTHR43448:SF7">
    <property type="entry name" value="4-HYDROXYBENZOATE SOLANESYLTRANSFERASE"/>
    <property type="match status" value="1"/>
</dbReference>
<dbReference type="InterPro" id="IPR044878">
    <property type="entry name" value="UbiA_sf"/>
</dbReference>
<protein>
    <recommendedName>
        <fullName evidence="11 14">Protoheme IX farnesyltransferase</fullName>
        <ecNumber evidence="3 14">2.5.1.141</ecNumber>
    </recommendedName>
    <alternativeName>
        <fullName evidence="12 14">Heme B farnesyltransferase</fullName>
    </alternativeName>
    <alternativeName>
        <fullName evidence="10 14">Heme O synthase</fullName>
    </alternativeName>
</protein>
<dbReference type="GO" id="GO:0005886">
    <property type="term" value="C:plasma membrane"/>
    <property type="evidence" value="ECO:0007669"/>
    <property type="project" value="UniProtKB-SubCell"/>
</dbReference>
<feature type="transmembrane region" description="Helical" evidence="14">
    <location>
        <begin position="232"/>
        <end position="249"/>
    </location>
</feature>
<dbReference type="NCBIfam" id="TIGR01473">
    <property type="entry name" value="cyoE_ctaB"/>
    <property type="match status" value="1"/>
</dbReference>
<evidence type="ECO:0000256" key="5">
    <source>
        <dbReference type="ARBA" id="ARBA00022679"/>
    </source>
</evidence>
<evidence type="ECO:0000313" key="16">
    <source>
        <dbReference type="Proteomes" id="UP000269692"/>
    </source>
</evidence>
<comment type="subcellular location">
    <subcellularLocation>
        <location evidence="1 14">Cell membrane</location>
        <topology evidence="1 14">Multi-pass membrane protein</topology>
    </subcellularLocation>
</comment>
<dbReference type="PANTHER" id="PTHR43448">
    <property type="entry name" value="PROTOHEME IX FARNESYLTRANSFERASE, MITOCHONDRIAL"/>
    <property type="match status" value="1"/>
</dbReference>
<dbReference type="AlphaFoldDB" id="A0A3L7AMB6"/>
<dbReference type="Proteomes" id="UP000269692">
    <property type="component" value="Unassembled WGS sequence"/>
</dbReference>
<comment type="similarity">
    <text evidence="14">Belongs to the UbiA prenyltransferase family. Protoheme IX farnesyltransferase subfamily.</text>
</comment>
<dbReference type="InterPro" id="IPR006369">
    <property type="entry name" value="Protohaem_IX_farnesylTrfase"/>
</dbReference>
<dbReference type="GO" id="GO:0008495">
    <property type="term" value="F:protoheme IX farnesyltransferase activity"/>
    <property type="evidence" value="ECO:0007669"/>
    <property type="project" value="UniProtKB-UniRule"/>
</dbReference>
<comment type="function">
    <text evidence="14">Converts heme B (protoheme IX) to heme O by substitution of the vinyl group on carbon 2 of heme B porphyrin ring with a hydroxyethyl farnesyl side group.</text>
</comment>
<dbReference type="CDD" id="cd13957">
    <property type="entry name" value="PT_UbiA_Cox10"/>
    <property type="match status" value="1"/>
</dbReference>
<evidence type="ECO:0000256" key="3">
    <source>
        <dbReference type="ARBA" id="ARBA00012292"/>
    </source>
</evidence>
<feature type="transmembrane region" description="Helical" evidence="14">
    <location>
        <begin position="134"/>
        <end position="151"/>
    </location>
</feature>
<dbReference type="HAMAP" id="MF_00154">
    <property type="entry name" value="CyoE_CtaB"/>
    <property type="match status" value="1"/>
</dbReference>
<comment type="catalytic activity">
    <reaction evidence="13 14">
        <text>heme b + (2E,6E)-farnesyl diphosphate + H2O = Fe(II)-heme o + diphosphate</text>
        <dbReference type="Rhea" id="RHEA:28070"/>
        <dbReference type="ChEBI" id="CHEBI:15377"/>
        <dbReference type="ChEBI" id="CHEBI:33019"/>
        <dbReference type="ChEBI" id="CHEBI:60344"/>
        <dbReference type="ChEBI" id="CHEBI:60530"/>
        <dbReference type="ChEBI" id="CHEBI:175763"/>
        <dbReference type="EC" id="2.5.1.141"/>
    </reaction>
</comment>
<keyword evidence="6 14" id="KW-0812">Transmembrane</keyword>
<evidence type="ECO:0000256" key="8">
    <source>
        <dbReference type="ARBA" id="ARBA00023133"/>
    </source>
</evidence>
<keyword evidence="5 14" id="KW-0808">Transferase</keyword>
<evidence type="ECO:0000313" key="15">
    <source>
        <dbReference type="EMBL" id="RLP81204.1"/>
    </source>
</evidence>
<feature type="transmembrane region" description="Helical" evidence="14">
    <location>
        <begin position="287"/>
        <end position="306"/>
    </location>
</feature>
<comment type="miscellaneous">
    <text evidence="14">Carbon 2 of the heme B porphyrin ring is defined according to the Fischer nomenclature.</text>
</comment>
<dbReference type="PROSITE" id="PS00943">
    <property type="entry name" value="UBIA"/>
    <property type="match status" value="1"/>
</dbReference>
<comment type="caution">
    <text evidence="15">The sequence shown here is derived from an EMBL/GenBank/DDBJ whole genome shotgun (WGS) entry which is preliminary data.</text>
</comment>
<proteinExistence type="inferred from homology"/>
<dbReference type="GO" id="GO:0048034">
    <property type="term" value="P:heme O biosynthetic process"/>
    <property type="evidence" value="ECO:0007669"/>
    <property type="project" value="UniProtKB-UniRule"/>
</dbReference>
<keyword evidence="16" id="KW-1185">Reference proteome</keyword>
<evidence type="ECO:0000256" key="2">
    <source>
        <dbReference type="ARBA" id="ARBA00004919"/>
    </source>
</evidence>
<reference evidence="15 16" key="1">
    <citation type="submission" date="2018-10" db="EMBL/GenBank/DDBJ databases">
        <title>Xanthobacter tagetidis genome sequencing and assembly.</title>
        <authorList>
            <person name="Maclea K.S."/>
            <person name="Goen A.E."/>
            <person name="Fatima S.A."/>
        </authorList>
    </citation>
    <scope>NUCLEOTIDE SEQUENCE [LARGE SCALE GENOMIC DNA]</scope>
    <source>
        <strain evidence="15 16">ATCC 700314</strain>
    </source>
</reference>
<dbReference type="UniPathway" id="UPA00834">
    <property type="reaction ID" value="UER00712"/>
</dbReference>
<gene>
    <name evidence="14" type="primary">ctaB</name>
    <name evidence="15" type="ORF">D9R14_04250</name>
</gene>
<evidence type="ECO:0000256" key="1">
    <source>
        <dbReference type="ARBA" id="ARBA00004651"/>
    </source>
</evidence>
<feature type="transmembrane region" description="Helical" evidence="14">
    <location>
        <begin position="255"/>
        <end position="275"/>
    </location>
</feature>
<dbReference type="Pfam" id="PF01040">
    <property type="entry name" value="UbiA"/>
    <property type="match status" value="1"/>
</dbReference>
<dbReference type="Gene3D" id="1.10.357.140">
    <property type="entry name" value="UbiA prenyltransferase"/>
    <property type="match status" value="1"/>
</dbReference>
<evidence type="ECO:0000256" key="14">
    <source>
        <dbReference type="HAMAP-Rule" id="MF_00154"/>
    </source>
</evidence>
<evidence type="ECO:0000256" key="13">
    <source>
        <dbReference type="ARBA" id="ARBA00047690"/>
    </source>
</evidence>
<keyword evidence="4 14" id="KW-1003">Cell membrane</keyword>